<accession>A0A6G7Y6K6</accession>
<reference evidence="2 3" key="1">
    <citation type="submission" date="2020-03" db="EMBL/GenBank/DDBJ databases">
        <title>Propioniciclava sp. nov., isolated from Hydrophilus acuminatus.</title>
        <authorList>
            <person name="Hyun D.-W."/>
            <person name="Bae J.-W."/>
        </authorList>
    </citation>
    <scope>NUCLEOTIDE SEQUENCE [LARGE SCALE GENOMIC DNA]</scope>
    <source>
        <strain evidence="2 3">HDW11</strain>
    </source>
</reference>
<dbReference type="KEGG" id="prv:G7070_09410"/>
<evidence type="ECO:0000313" key="3">
    <source>
        <dbReference type="Proteomes" id="UP000501058"/>
    </source>
</evidence>
<gene>
    <name evidence="2" type="ORF">G7070_09410</name>
</gene>
<protein>
    <submittedName>
        <fullName evidence="2">Uncharacterized protein</fullName>
    </submittedName>
</protein>
<evidence type="ECO:0000256" key="1">
    <source>
        <dbReference type="SAM" id="SignalP"/>
    </source>
</evidence>
<dbReference type="RefSeq" id="WP_166233519.1">
    <property type="nucleotide sequence ID" value="NZ_CP049865.1"/>
</dbReference>
<proteinExistence type="predicted"/>
<sequence>MASNLFKRTAAGLLLAGSILVAAPAMAMADTIVHTGTNSNGSHNYVNVNTGFTFTSSTFLGHKFETCQRPQ</sequence>
<dbReference type="AlphaFoldDB" id="A0A6G7Y6K6"/>
<keyword evidence="3" id="KW-1185">Reference proteome</keyword>
<dbReference type="EMBL" id="CP049865">
    <property type="protein sequence ID" value="QIK72445.1"/>
    <property type="molecule type" value="Genomic_DNA"/>
</dbReference>
<organism evidence="2 3">
    <name type="scientific">Propioniciclava coleopterorum</name>
    <dbReference type="NCBI Taxonomy" id="2714937"/>
    <lineage>
        <taxon>Bacteria</taxon>
        <taxon>Bacillati</taxon>
        <taxon>Actinomycetota</taxon>
        <taxon>Actinomycetes</taxon>
        <taxon>Propionibacteriales</taxon>
        <taxon>Propionibacteriaceae</taxon>
        <taxon>Propioniciclava</taxon>
    </lineage>
</organism>
<name>A0A6G7Y6K6_9ACTN</name>
<keyword evidence="1" id="KW-0732">Signal</keyword>
<feature type="signal peptide" evidence="1">
    <location>
        <begin position="1"/>
        <end position="27"/>
    </location>
</feature>
<dbReference type="Proteomes" id="UP000501058">
    <property type="component" value="Chromosome"/>
</dbReference>
<evidence type="ECO:0000313" key="2">
    <source>
        <dbReference type="EMBL" id="QIK72445.1"/>
    </source>
</evidence>
<feature type="chain" id="PRO_5039613092" evidence="1">
    <location>
        <begin position="28"/>
        <end position="71"/>
    </location>
</feature>